<organism evidence="2">
    <name type="scientific">viral metagenome</name>
    <dbReference type="NCBI Taxonomy" id="1070528"/>
    <lineage>
        <taxon>unclassified sequences</taxon>
        <taxon>metagenomes</taxon>
        <taxon>organismal metagenomes</taxon>
    </lineage>
</organism>
<accession>A0A6C0HN52</accession>
<keyword evidence="1" id="KW-0472">Membrane</keyword>
<evidence type="ECO:0000256" key="1">
    <source>
        <dbReference type="SAM" id="Phobius"/>
    </source>
</evidence>
<reference evidence="2" key="1">
    <citation type="journal article" date="2020" name="Nature">
        <title>Giant virus diversity and host interactions through global metagenomics.</title>
        <authorList>
            <person name="Schulz F."/>
            <person name="Roux S."/>
            <person name="Paez-Espino D."/>
            <person name="Jungbluth S."/>
            <person name="Walsh D.A."/>
            <person name="Denef V.J."/>
            <person name="McMahon K.D."/>
            <person name="Konstantinidis K.T."/>
            <person name="Eloe-Fadrosh E.A."/>
            <person name="Kyrpides N.C."/>
            <person name="Woyke T."/>
        </authorList>
    </citation>
    <scope>NUCLEOTIDE SEQUENCE</scope>
    <source>
        <strain evidence="2">GVMAG-M-3300023184-13</strain>
    </source>
</reference>
<sequence>MHSNQSKITTGKNPSINPTINPILNKIINWGAVILFIGVAIVVYYFAFYKSSLRFEHFQDPDSTTISDAITPVIKPVILPENSTIYEQSLQEQFGTNVRTICNMTPTLDTAVCKIGGVTFSYLHFPVQMIKMQDGTILGVFNDGRMYSKDTQDGTIWVGPLDNSLPKSLVPLRMISITPDLSYLLGVGYDNQLYKRALDSTTGKLDQTALWKPVTNNNDVIYVIFDRDTKFMVTINTQGKLFIKTNVDITTDNTEVTNLKLDRPLLRLYYDNFGYMLAIDNAFKLYQFTDKDWKKSGLNLERGANAEQINDIIYANDGKLIALVFQPNQFMLKLMKQSQSYYLSSFMPLDILQSSSGSSLDAKPSANYVMSDGDVIAAKIGYINSTLTLNDNDVLDQDVVFAFNQQSLKDQGKLRDFCNSRYNATENESDNYEVLSQVEENSERIKLLKDVLDNLIKYDPDKKAIHETYPALYPQK</sequence>
<evidence type="ECO:0000313" key="2">
    <source>
        <dbReference type="EMBL" id="QHT81576.1"/>
    </source>
</evidence>
<dbReference type="EMBL" id="MN739985">
    <property type="protein sequence ID" value="QHT81576.1"/>
    <property type="molecule type" value="Genomic_DNA"/>
</dbReference>
<dbReference type="AlphaFoldDB" id="A0A6C0HN52"/>
<proteinExistence type="predicted"/>
<dbReference type="SUPFAM" id="SSF69322">
    <property type="entry name" value="Tricorn protease domain 2"/>
    <property type="match status" value="1"/>
</dbReference>
<name>A0A6C0HN52_9ZZZZ</name>
<keyword evidence="1" id="KW-1133">Transmembrane helix</keyword>
<feature type="transmembrane region" description="Helical" evidence="1">
    <location>
        <begin position="27"/>
        <end position="47"/>
    </location>
</feature>
<protein>
    <submittedName>
        <fullName evidence="2">Uncharacterized protein</fullName>
    </submittedName>
</protein>
<keyword evidence="1" id="KW-0812">Transmembrane</keyword>